<dbReference type="PROSITE" id="PS50181">
    <property type="entry name" value="FBOX"/>
    <property type="match status" value="1"/>
</dbReference>
<dbReference type="Proteomes" id="UP000807353">
    <property type="component" value="Unassembled WGS sequence"/>
</dbReference>
<dbReference type="InterPro" id="IPR001810">
    <property type="entry name" value="F-box_dom"/>
</dbReference>
<name>A0A9P5Y9P5_9AGAR</name>
<gene>
    <name evidence="2" type="ORF">BDZ94DRAFT_1296135</name>
</gene>
<dbReference type="InterPro" id="IPR036047">
    <property type="entry name" value="F-box-like_dom_sf"/>
</dbReference>
<sequence length="594" mass="66250">MELPDPPLSVPSTNEFGSSVKAAQNIDEEIGNYRDKIRALKTRRNELVLISRLPPELLSTIFQLVQEKPLTYFPERTKWTAISHVCGHWRRVALQSPSLWSNIDIHGHESGPGTWVEVFLERSKQAALTLSAKLTYRSLQPIKAALEKVDRMRHLSLTLQTPMAQDLLDILENHPAPLLEHFQINCSTSEGSGRLPDRLFSGNYSSLRVLKLVNCDSSWNLPPLHNLVILQIHNSNIFAGSGESPTILQLISILENSPNIKQIDLEGMLPGSQPGAHTGSPIILPNLSTISLKSPIVSSVELLNHISYPASSSVSVDSLDNTRHNLTDICRITCLTFNPENIIGLRPPVHYLKVTSPRVGGGLLKVEAWCRPGNNPEELSETPMFSLGVHMLSGTDPLIGAGDSTFWNLLALEELKCLGAVGLDLGKHAWLNLSTHLGHLTTLKLYTLSDKAASNVLDALSSKRPGNLKKDKKRRQKTSHLYFPALHGLSIIGWDFETPPENLKQTSKLLKHLITCLKTRKRLGAGIETLDLTRCRYLFGSGVEELKKVVANVTWDMSEEVTESEDDDDDDEYYGYDWDVDYGDYDSDEDLYFY</sequence>
<accession>A0A9P5Y9P5</accession>
<protein>
    <recommendedName>
        <fullName evidence="1">F-box domain-containing protein</fullName>
    </recommendedName>
</protein>
<evidence type="ECO:0000313" key="2">
    <source>
        <dbReference type="EMBL" id="KAF9465948.1"/>
    </source>
</evidence>
<feature type="domain" description="F-box" evidence="1">
    <location>
        <begin position="47"/>
        <end position="103"/>
    </location>
</feature>
<evidence type="ECO:0000259" key="1">
    <source>
        <dbReference type="PROSITE" id="PS50181"/>
    </source>
</evidence>
<comment type="caution">
    <text evidence="2">The sequence shown here is derived from an EMBL/GenBank/DDBJ whole genome shotgun (WGS) entry which is preliminary data.</text>
</comment>
<dbReference type="Gene3D" id="1.20.1280.50">
    <property type="match status" value="1"/>
</dbReference>
<dbReference type="SUPFAM" id="SSF81383">
    <property type="entry name" value="F-box domain"/>
    <property type="match status" value="1"/>
</dbReference>
<keyword evidence="3" id="KW-1185">Reference proteome</keyword>
<proteinExistence type="predicted"/>
<organism evidence="2 3">
    <name type="scientific">Collybia nuda</name>
    <dbReference type="NCBI Taxonomy" id="64659"/>
    <lineage>
        <taxon>Eukaryota</taxon>
        <taxon>Fungi</taxon>
        <taxon>Dikarya</taxon>
        <taxon>Basidiomycota</taxon>
        <taxon>Agaricomycotina</taxon>
        <taxon>Agaricomycetes</taxon>
        <taxon>Agaricomycetidae</taxon>
        <taxon>Agaricales</taxon>
        <taxon>Tricholomatineae</taxon>
        <taxon>Clitocybaceae</taxon>
        <taxon>Collybia</taxon>
    </lineage>
</organism>
<dbReference type="EMBL" id="MU150244">
    <property type="protein sequence ID" value="KAF9465948.1"/>
    <property type="molecule type" value="Genomic_DNA"/>
</dbReference>
<dbReference type="OrthoDB" id="3172239at2759"/>
<dbReference type="AlphaFoldDB" id="A0A9P5Y9P5"/>
<dbReference type="Pfam" id="PF12937">
    <property type="entry name" value="F-box-like"/>
    <property type="match status" value="1"/>
</dbReference>
<dbReference type="SUPFAM" id="SSF52047">
    <property type="entry name" value="RNI-like"/>
    <property type="match status" value="1"/>
</dbReference>
<reference evidence="2" key="1">
    <citation type="submission" date="2020-11" db="EMBL/GenBank/DDBJ databases">
        <authorList>
            <consortium name="DOE Joint Genome Institute"/>
            <person name="Ahrendt S."/>
            <person name="Riley R."/>
            <person name="Andreopoulos W."/>
            <person name="Labutti K."/>
            <person name="Pangilinan J."/>
            <person name="Ruiz-Duenas F.J."/>
            <person name="Barrasa J.M."/>
            <person name="Sanchez-Garcia M."/>
            <person name="Camarero S."/>
            <person name="Miyauchi S."/>
            <person name="Serrano A."/>
            <person name="Linde D."/>
            <person name="Babiker R."/>
            <person name="Drula E."/>
            <person name="Ayuso-Fernandez I."/>
            <person name="Pacheco R."/>
            <person name="Padilla G."/>
            <person name="Ferreira P."/>
            <person name="Barriuso J."/>
            <person name="Kellner H."/>
            <person name="Castanera R."/>
            <person name="Alfaro M."/>
            <person name="Ramirez L."/>
            <person name="Pisabarro A.G."/>
            <person name="Kuo A."/>
            <person name="Tritt A."/>
            <person name="Lipzen A."/>
            <person name="He G."/>
            <person name="Yan M."/>
            <person name="Ng V."/>
            <person name="Cullen D."/>
            <person name="Martin F."/>
            <person name="Rosso M.-N."/>
            <person name="Henrissat B."/>
            <person name="Hibbett D."/>
            <person name="Martinez A.T."/>
            <person name="Grigoriev I.V."/>
        </authorList>
    </citation>
    <scope>NUCLEOTIDE SEQUENCE</scope>
    <source>
        <strain evidence="2">CBS 247.69</strain>
    </source>
</reference>
<evidence type="ECO:0000313" key="3">
    <source>
        <dbReference type="Proteomes" id="UP000807353"/>
    </source>
</evidence>